<dbReference type="RefSeq" id="WP_249769797.1">
    <property type="nucleotide sequence ID" value="NZ_CP097332.1"/>
</dbReference>
<sequence length="158" mass="17292">MSISEPIASVLTMPSAGDPAPAADGNTRIQLRADYVPGEPFGGWWPRSRSLAEELPAVIRALMVRGYDIRRVTYNMAAWDQNPPRKLVVDGRLVRLSGFRTQAADSIVLIDTTAWDTGTFPRLEVLVIPPTESGPTAERAVELAGRTGQRWTASDTMQ</sequence>
<organism evidence="1 2">
    <name type="scientific">Jatrophihabitans telluris</name>
    <dbReference type="NCBI Taxonomy" id="2038343"/>
    <lineage>
        <taxon>Bacteria</taxon>
        <taxon>Bacillati</taxon>
        <taxon>Actinomycetota</taxon>
        <taxon>Actinomycetes</taxon>
        <taxon>Jatrophihabitantales</taxon>
        <taxon>Jatrophihabitantaceae</taxon>
        <taxon>Jatrophihabitans</taxon>
    </lineage>
</organism>
<proteinExistence type="predicted"/>
<name>A0ABY4QUK1_9ACTN</name>
<dbReference type="EMBL" id="CP097332">
    <property type="protein sequence ID" value="UQX87304.1"/>
    <property type="molecule type" value="Genomic_DNA"/>
</dbReference>
<evidence type="ECO:0000313" key="1">
    <source>
        <dbReference type="EMBL" id="UQX87304.1"/>
    </source>
</evidence>
<gene>
    <name evidence="1" type="ORF">M6D93_13460</name>
</gene>
<protein>
    <submittedName>
        <fullName evidence="1">DUF5994 family protein</fullName>
    </submittedName>
</protein>
<reference evidence="1" key="2">
    <citation type="submission" date="2022-05" db="EMBL/GenBank/DDBJ databases">
        <authorList>
            <person name="Kim J.-S."/>
            <person name="Lee K."/>
            <person name="Suh M."/>
            <person name="Eom M."/>
            <person name="Kim J.-S."/>
            <person name="Kim D.-S."/>
            <person name="Ko S.-H."/>
            <person name="Shin Y."/>
            <person name="Lee J.-S."/>
        </authorList>
    </citation>
    <scope>NUCLEOTIDE SEQUENCE</scope>
    <source>
        <strain evidence="1">N237</strain>
    </source>
</reference>
<keyword evidence="2" id="KW-1185">Reference proteome</keyword>
<evidence type="ECO:0000313" key="2">
    <source>
        <dbReference type="Proteomes" id="UP001056336"/>
    </source>
</evidence>
<dbReference type="Proteomes" id="UP001056336">
    <property type="component" value="Chromosome"/>
</dbReference>
<accession>A0ABY4QUK1</accession>
<reference evidence="1" key="1">
    <citation type="journal article" date="2018" name="Int. J. Syst. Evol. Microbiol.">
        <title>Jatrophihabitans telluris sp. nov., isolated from sediment soil of lava forest wetlands and the emended description of the genus Jatrophihabitans.</title>
        <authorList>
            <person name="Lee K.C."/>
            <person name="Suh M.K."/>
            <person name="Eom M.K."/>
            <person name="Kim K.K."/>
            <person name="Kim J.S."/>
            <person name="Kim D.S."/>
            <person name="Ko S.H."/>
            <person name="Shin Y.K."/>
            <person name="Lee J.S."/>
        </authorList>
    </citation>
    <scope>NUCLEOTIDE SEQUENCE</scope>
    <source>
        <strain evidence="1">N237</strain>
    </source>
</reference>
<dbReference type="InterPro" id="IPR046036">
    <property type="entry name" value="DUF5994"/>
</dbReference>
<dbReference type="Pfam" id="PF19457">
    <property type="entry name" value="DUF5994"/>
    <property type="match status" value="1"/>
</dbReference>